<proteinExistence type="predicted"/>
<evidence type="ECO:0000256" key="1">
    <source>
        <dbReference type="SAM" id="MobiDB-lite"/>
    </source>
</evidence>
<reference evidence="2 3" key="1">
    <citation type="submission" date="2024-04" db="EMBL/GenBank/DDBJ databases">
        <title>Phyllosticta paracitricarpa is synonymous to the EU quarantine fungus P. citricarpa based on phylogenomic analyses.</title>
        <authorList>
            <consortium name="Lawrence Berkeley National Laboratory"/>
            <person name="Van Ingen-Buijs V.A."/>
            <person name="Van Westerhoven A.C."/>
            <person name="Haridas S."/>
            <person name="Skiadas P."/>
            <person name="Martin F."/>
            <person name="Groenewald J.Z."/>
            <person name="Crous P.W."/>
            <person name="Seidl M.F."/>
        </authorList>
    </citation>
    <scope>NUCLEOTIDE SEQUENCE [LARGE SCALE GENOMIC DNA]</scope>
    <source>
        <strain evidence="2 3">CBS 123374</strain>
    </source>
</reference>
<dbReference type="InterPro" id="IPR038883">
    <property type="entry name" value="AN11006-like"/>
</dbReference>
<dbReference type="PANTHER" id="PTHR42085:SF1">
    <property type="entry name" value="F-BOX DOMAIN-CONTAINING PROTEIN"/>
    <property type="match status" value="1"/>
</dbReference>
<gene>
    <name evidence="2" type="ORF">HDK90DRAFT_286096</name>
</gene>
<protein>
    <submittedName>
        <fullName evidence="2">Uncharacterized protein</fullName>
    </submittedName>
</protein>
<accession>A0ABR1YNA5</accession>
<organism evidence="2 3">
    <name type="scientific">Phyllosticta capitalensis</name>
    <dbReference type="NCBI Taxonomy" id="121624"/>
    <lineage>
        <taxon>Eukaryota</taxon>
        <taxon>Fungi</taxon>
        <taxon>Dikarya</taxon>
        <taxon>Ascomycota</taxon>
        <taxon>Pezizomycotina</taxon>
        <taxon>Dothideomycetes</taxon>
        <taxon>Dothideomycetes incertae sedis</taxon>
        <taxon>Botryosphaeriales</taxon>
        <taxon>Phyllostictaceae</taxon>
        <taxon>Phyllosticta</taxon>
    </lineage>
</organism>
<dbReference type="EMBL" id="JBBWRZ010000006">
    <property type="protein sequence ID" value="KAK8233983.1"/>
    <property type="molecule type" value="Genomic_DNA"/>
</dbReference>
<evidence type="ECO:0000313" key="2">
    <source>
        <dbReference type="EMBL" id="KAK8233983.1"/>
    </source>
</evidence>
<dbReference type="PANTHER" id="PTHR42085">
    <property type="entry name" value="F-BOX DOMAIN-CONTAINING PROTEIN"/>
    <property type="match status" value="1"/>
</dbReference>
<feature type="compositionally biased region" description="Basic and acidic residues" evidence="1">
    <location>
        <begin position="16"/>
        <end position="28"/>
    </location>
</feature>
<sequence length="382" mass="43344">MSSRFREASASTQGALERRDGNSTKVDGEVNDTTMADATDDLDSEHASEAATMSTPDAPLDHSTRADGKDTVMTVVLSPGQGLVVKLKDSNVTFKLDCDDLGYRIFGSGMGNPAPMIVQHPGSYNVFLFKRHYGNTFNFFGLPGEIRNLIYSFIFQKKSGTGDYYPLFFHYKKAQNPIRFFTHLNKDATGRCGLPLANRQTLHETRSFFLESTHFKFNNDRSLRTFLKSIGPDARSIWSGPLAITFNKDLGGWQGRFRFKENERWTSFLAECDSLRSIRITIQEESLWDNAYRVSKSAQDPIYTLMTNGHGLFPHLDTVTIQHKWKKIVYGIPFHRDSLHSLGAADLSFLRSKVDDAELEQHQNQLIKRINDLLRIDKLRLA</sequence>
<keyword evidence="3" id="KW-1185">Reference proteome</keyword>
<name>A0ABR1YNA5_9PEZI</name>
<evidence type="ECO:0000313" key="3">
    <source>
        <dbReference type="Proteomes" id="UP001492380"/>
    </source>
</evidence>
<comment type="caution">
    <text evidence="2">The sequence shown here is derived from an EMBL/GenBank/DDBJ whole genome shotgun (WGS) entry which is preliminary data.</text>
</comment>
<feature type="region of interest" description="Disordered" evidence="1">
    <location>
        <begin position="1"/>
        <end position="66"/>
    </location>
</feature>
<dbReference type="Proteomes" id="UP001492380">
    <property type="component" value="Unassembled WGS sequence"/>
</dbReference>